<protein>
    <submittedName>
        <fullName evidence="2">Uncharacterized protein</fullName>
    </submittedName>
</protein>
<feature type="compositionally biased region" description="Basic and acidic residues" evidence="1">
    <location>
        <begin position="390"/>
        <end position="406"/>
    </location>
</feature>
<accession>A0A9Q0LZA0</accession>
<organism evidence="2 3">
    <name type="scientific">Blomia tropicalis</name>
    <name type="common">Mite</name>
    <dbReference type="NCBI Taxonomy" id="40697"/>
    <lineage>
        <taxon>Eukaryota</taxon>
        <taxon>Metazoa</taxon>
        <taxon>Ecdysozoa</taxon>
        <taxon>Arthropoda</taxon>
        <taxon>Chelicerata</taxon>
        <taxon>Arachnida</taxon>
        <taxon>Acari</taxon>
        <taxon>Acariformes</taxon>
        <taxon>Sarcoptiformes</taxon>
        <taxon>Astigmata</taxon>
        <taxon>Glycyphagoidea</taxon>
        <taxon>Echimyopodidae</taxon>
        <taxon>Blomia</taxon>
    </lineage>
</organism>
<feature type="compositionally biased region" description="Basic and acidic residues" evidence="1">
    <location>
        <begin position="299"/>
        <end position="316"/>
    </location>
</feature>
<dbReference type="EMBL" id="JAPWDV010000004">
    <property type="protein sequence ID" value="KAJ6216034.1"/>
    <property type="molecule type" value="Genomic_DNA"/>
</dbReference>
<reference evidence="2" key="1">
    <citation type="submission" date="2022-12" db="EMBL/GenBank/DDBJ databases">
        <title>Genome assemblies of Blomia tropicalis.</title>
        <authorList>
            <person name="Cui Y."/>
        </authorList>
    </citation>
    <scope>NUCLEOTIDE SEQUENCE</scope>
    <source>
        <tissue evidence="2">Adult mites</tissue>
    </source>
</reference>
<keyword evidence="3" id="KW-1185">Reference proteome</keyword>
<sequence>MNVPYGPRASHDNQMFATAQQPHFDYYPQLPMHRHSERPPLLQVNISHPSMTTIASTPPISYANWQHSTLVQSQPLPPSLFQPEVSTYYTQPHLRPKFSQNHSKPERMPVPVPKPITIDSPSNVQTHSAPDLPTSSTSRTRSRSRSPSVPKPNIDSEQLRSRPLPLWMKEAVEKRLKQAQSNTNVNTNVNNHNKSDDGDDSSNHENDSNSSNNSEPEISQAKLDPRVATELLTKLLLEVTNNQIRQICVDRLNSAKSELNPFSTMKKGNHKNEKKRKVSTDSSIHIDNDKHVTGNTKNDCVKGKDDQSGKDSDKQLKQAQPTTTVSIYSESSSTKVRSHHSESDNRKRKYHHHSNDRRDRHYRSSSRDRHHRSSSGDRRGNHRSLSGNDKYVRVDNKTESNKINDNHHHHSRRY</sequence>
<feature type="region of interest" description="Disordered" evidence="1">
    <location>
        <begin position="260"/>
        <end position="414"/>
    </location>
</feature>
<feature type="region of interest" description="Disordered" evidence="1">
    <location>
        <begin position="95"/>
        <end position="162"/>
    </location>
</feature>
<feature type="compositionally biased region" description="Basic and acidic residues" evidence="1">
    <location>
        <begin position="193"/>
        <end position="207"/>
    </location>
</feature>
<proteinExistence type="predicted"/>
<gene>
    <name evidence="2" type="ORF">RDWZM_010534</name>
</gene>
<feature type="compositionally biased region" description="Low complexity" evidence="1">
    <location>
        <begin position="182"/>
        <end position="192"/>
    </location>
</feature>
<evidence type="ECO:0000313" key="3">
    <source>
        <dbReference type="Proteomes" id="UP001142055"/>
    </source>
</evidence>
<evidence type="ECO:0000256" key="1">
    <source>
        <dbReference type="SAM" id="MobiDB-lite"/>
    </source>
</evidence>
<dbReference type="AlphaFoldDB" id="A0A9Q0LZA0"/>
<evidence type="ECO:0000313" key="2">
    <source>
        <dbReference type="EMBL" id="KAJ6216034.1"/>
    </source>
</evidence>
<comment type="caution">
    <text evidence="2">The sequence shown here is derived from an EMBL/GenBank/DDBJ whole genome shotgun (WGS) entry which is preliminary data.</text>
</comment>
<feature type="compositionally biased region" description="Polar residues" evidence="1">
    <location>
        <begin position="317"/>
        <end position="335"/>
    </location>
</feature>
<feature type="compositionally biased region" description="Basic residues" evidence="1">
    <location>
        <begin position="346"/>
        <end position="373"/>
    </location>
</feature>
<feature type="region of interest" description="Disordered" evidence="1">
    <location>
        <begin position="177"/>
        <end position="223"/>
    </location>
</feature>
<feature type="compositionally biased region" description="Basic residues" evidence="1">
    <location>
        <begin position="267"/>
        <end position="277"/>
    </location>
</feature>
<feature type="compositionally biased region" description="Polar residues" evidence="1">
    <location>
        <begin position="119"/>
        <end position="128"/>
    </location>
</feature>
<name>A0A9Q0LZA0_BLOTA</name>
<dbReference type="Proteomes" id="UP001142055">
    <property type="component" value="Chromosome 4"/>
</dbReference>